<dbReference type="Proteomes" id="UP000264589">
    <property type="component" value="Unassembled WGS sequence"/>
</dbReference>
<accession>A0A371RGF0</accession>
<keyword evidence="6" id="KW-0175">Coiled coil</keyword>
<dbReference type="InterPro" id="IPR003661">
    <property type="entry name" value="HisK_dim/P_dom"/>
</dbReference>
<dbReference type="SMART" id="SM00387">
    <property type="entry name" value="HATPase_c"/>
    <property type="match status" value="1"/>
</dbReference>
<dbReference type="SMART" id="SM00388">
    <property type="entry name" value="HisKA"/>
    <property type="match status" value="1"/>
</dbReference>
<dbReference type="GO" id="GO:0009927">
    <property type="term" value="F:histidine phosphotransfer kinase activity"/>
    <property type="evidence" value="ECO:0007669"/>
    <property type="project" value="TreeGrafter"/>
</dbReference>
<dbReference type="PANTHER" id="PTHR43047">
    <property type="entry name" value="TWO-COMPONENT HISTIDINE PROTEIN KINASE"/>
    <property type="match status" value="1"/>
</dbReference>
<comment type="catalytic activity">
    <reaction evidence="1">
        <text>ATP + protein L-histidine = ADP + protein N-phospho-L-histidine.</text>
        <dbReference type="EC" id="2.7.13.3"/>
    </reaction>
</comment>
<sequence>MTRRASFTISRSSKKSASTMHELEDQHLLVTRARYERERKARQDAERLLEEKSRQLIEAEKQRSSFLAMLSHELKTPLNGVVGAAQILDGLIAGLAHAHVDTILQSSTSLNAQIDSLLTLAELYAGDISIENEPVLVPELLEQVGEALRPMALVKDITLRITCDKELQRPVLSDRKRLRQILTALVSNAVKTTPSGIVGIAARRSEEGISVLVSSSGAVAEQKTKSFGRPAPDRYAGHTPYDDAEVTLPILRETVALLGGEIITSESLLGGTCFTVVLPVEFCALAHEVPKGTAARRNRPMRVLLVDDNKINRMMAHHAVTSANMSCIEAVNGAEALERLDEDEFDLVLMDIQMPVMTGDEAIRRIRMMQAPYRDIPIIVVTAHAGREGPDSFRDIGADYTLEKPILFSRLISCIKEVTKKPVAA</sequence>
<evidence type="ECO:0000256" key="4">
    <source>
        <dbReference type="ARBA" id="ARBA00022777"/>
    </source>
</evidence>
<dbReference type="SMART" id="SM00448">
    <property type="entry name" value="REC"/>
    <property type="match status" value="1"/>
</dbReference>
<dbReference type="PROSITE" id="PS50110">
    <property type="entry name" value="RESPONSE_REGULATORY"/>
    <property type="match status" value="1"/>
</dbReference>
<evidence type="ECO:0000259" key="8">
    <source>
        <dbReference type="PROSITE" id="PS50109"/>
    </source>
</evidence>
<evidence type="ECO:0000259" key="9">
    <source>
        <dbReference type="PROSITE" id="PS50110"/>
    </source>
</evidence>
<feature type="domain" description="Histidine kinase" evidence="8">
    <location>
        <begin position="69"/>
        <end position="282"/>
    </location>
</feature>
<dbReference type="Gene3D" id="1.10.287.130">
    <property type="match status" value="1"/>
</dbReference>
<dbReference type="EMBL" id="QUQO01000001">
    <property type="protein sequence ID" value="RFB04543.1"/>
    <property type="molecule type" value="Genomic_DNA"/>
</dbReference>
<dbReference type="SUPFAM" id="SSF52172">
    <property type="entry name" value="CheY-like"/>
    <property type="match status" value="1"/>
</dbReference>
<dbReference type="CDD" id="cd00082">
    <property type="entry name" value="HisKA"/>
    <property type="match status" value="1"/>
</dbReference>
<dbReference type="PANTHER" id="PTHR43047:SF72">
    <property type="entry name" value="OSMOSENSING HISTIDINE PROTEIN KINASE SLN1"/>
    <property type="match status" value="1"/>
</dbReference>
<reference evidence="10 11" key="1">
    <citation type="submission" date="2018-08" db="EMBL/GenBank/DDBJ databases">
        <title>Parvularcula sp. SM1705, isolated from surface water of the South Sea China.</title>
        <authorList>
            <person name="Sun L."/>
        </authorList>
    </citation>
    <scope>NUCLEOTIDE SEQUENCE [LARGE SCALE GENOMIC DNA]</scope>
    <source>
        <strain evidence="10 11">SM1705</strain>
    </source>
</reference>
<feature type="compositionally biased region" description="Polar residues" evidence="7">
    <location>
        <begin position="1"/>
        <end position="19"/>
    </location>
</feature>
<dbReference type="InterPro" id="IPR003594">
    <property type="entry name" value="HATPase_dom"/>
</dbReference>
<dbReference type="GO" id="GO:0000155">
    <property type="term" value="F:phosphorelay sensor kinase activity"/>
    <property type="evidence" value="ECO:0007669"/>
    <property type="project" value="InterPro"/>
</dbReference>
<keyword evidence="11" id="KW-1185">Reference proteome</keyword>
<keyword evidence="4" id="KW-0418">Kinase</keyword>
<feature type="region of interest" description="Disordered" evidence="7">
    <location>
        <begin position="1"/>
        <end position="21"/>
    </location>
</feature>
<evidence type="ECO:0000256" key="1">
    <source>
        <dbReference type="ARBA" id="ARBA00000085"/>
    </source>
</evidence>
<organism evidence="10 11">
    <name type="scientific">Parvularcula marina</name>
    <dbReference type="NCBI Taxonomy" id="2292771"/>
    <lineage>
        <taxon>Bacteria</taxon>
        <taxon>Pseudomonadati</taxon>
        <taxon>Pseudomonadota</taxon>
        <taxon>Alphaproteobacteria</taxon>
        <taxon>Parvularculales</taxon>
        <taxon>Parvularculaceae</taxon>
        <taxon>Parvularcula</taxon>
    </lineage>
</organism>
<evidence type="ECO:0000313" key="10">
    <source>
        <dbReference type="EMBL" id="RFB04543.1"/>
    </source>
</evidence>
<dbReference type="EC" id="2.7.13.3" evidence="2"/>
<proteinExistence type="predicted"/>
<evidence type="ECO:0000256" key="7">
    <source>
        <dbReference type="SAM" id="MobiDB-lite"/>
    </source>
</evidence>
<dbReference type="Gene3D" id="3.30.565.10">
    <property type="entry name" value="Histidine kinase-like ATPase, C-terminal domain"/>
    <property type="match status" value="1"/>
</dbReference>
<dbReference type="InterPro" id="IPR036097">
    <property type="entry name" value="HisK_dim/P_sf"/>
</dbReference>
<evidence type="ECO:0000313" key="11">
    <source>
        <dbReference type="Proteomes" id="UP000264589"/>
    </source>
</evidence>
<evidence type="ECO:0000256" key="6">
    <source>
        <dbReference type="SAM" id="Coils"/>
    </source>
</evidence>
<dbReference type="Pfam" id="PF02518">
    <property type="entry name" value="HATPase_c"/>
    <property type="match status" value="1"/>
</dbReference>
<dbReference type="InParanoid" id="A0A371RGF0"/>
<dbReference type="CDD" id="cd17546">
    <property type="entry name" value="REC_hyHK_CKI1_RcsC-like"/>
    <property type="match status" value="1"/>
</dbReference>
<name>A0A371RGF0_9PROT</name>
<feature type="domain" description="Response regulatory" evidence="9">
    <location>
        <begin position="302"/>
        <end position="419"/>
    </location>
</feature>
<evidence type="ECO:0000256" key="3">
    <source>
        <dbReference type="ARBA" id="ARBA00022679"/>
    </source>
</evidence>
<dbReference type="InterPro" id="IPR036890">
    <property type="entry name" value="HATPase_C_sf"/>
</dbReference>
<comment type="caution">
    <text evidence="10">The sequence shown here is derived from an EMBL/GenBank/DDBJ whole genome shotgun (WGS) entry which is preliminary data.</text>
</comment>
<dbReference type="SUPFAM" id="SSF55874">
    <property type="entry name" value="ATPase domain of HSP90 chaperone/DNA topoisomerase II/histidine kinase"/>
    <property type="match status" value="1"/>
</dbReference>
<dbReference type="AlphaFoldDB" id="A0A371RGF0"/>
<protein>
    <recommendedName>
        <fullName evidence="2">histidine kinase</fullName>
        <ecNumber evidence="2">2.7.13.3</ecNumber>
    </recommendedName>
</protein>
<dbReference type="GO" id="GO:0005886">
    <property type="term" value="C:plasma membrane"/>
    <property type="evidence" value="ECO:0007669"/>
    <property type="project" value="TreeGrafter"/>
</dbReference>
<dbReference type="Pfam" id="PF00512">
    <property type="entry name" value="HisKA"/>
    <property type="match status" value="1"/>
</dbReference>
<dbReference type="SUPFAM" id="SSF47384">
    <property type="entry name" value="Homodimeric domain of signal transducing histidine kinase"/>
    <property type="match status" value="1"/>
</dbReference>
<dbReference type="InterPro" id="IPR011006">
    <property type="entry name" value="CheY-like_superfamily"/>
</dbReference>
<evidence type="ECO:0000256" key="2">
    <source>
        <dbReference type="ARBA" id="ARBA00012438"/>
    </source>
</evidence>
<dbReference type="InterPro" id="IPR005467">
    <property type="entry name" value="His_kinase_dom"/>
</dbReference>
<gene>
    <name evidence="10" type="ORF">DX908_04150</name>
</gene>
<feature type="coiled-coil region" evidence="6">
    <location>
        <begin position="35"/>
        <end position="62"/>
    </location>
</feature>
<dbReference type="Pfam" id="PF00072">
    <property type="entry name" value="Response_reg"/>
    <property type="match status" value="1"/>
</dbReference>
<dbReference type="Gene3D" id="3.40.50.2300">
    <property type="match status" value="1"/>
</dbReference>
<keyword evidence="5" id="KW-0597">Phosphoprotein</keyword>
<evidence type="ECO:0000256" key="5">
    <source>
        <dbReference type="PROSITE-ProRule" id="PRU00169"/>
    </source>
</evidence>
<feature type="modified residue" description="4-aspartylphosphate" evidence="5">
    <location>
        <position position="351"/>
    </location>
</feature>
<keyword evidence="3" id="KW-0808">Transferase</keyword>
<dbReference type="PROSITE" id="PS50109">
    <property type="entry name" value="HIS_KIN"/>
    <property type="match status" value="1"/>
</dbReference>
<dbReference type="InterPro" id="IPR001789">
    <property type="entry name" value="Sig_transdc_resp-reg_receiver"/>
</dbReference>